<proteinExistence type="predicted"/>
<evidence type="ECO:0000313" key="3">
    <source>
        <dbReference type="Proteomes" id="UP000249260"/>
    </source>
</evidence>
<keyword evidence="1" id="KW-1133">Transmembrane helix</keyword>
<organism evidence="2 3">
    <name type="scientific">Paenibacillus montanisoli</name>
    <dbReference type="NCBI Taxonomy" id="2081970"/>
    <lineage>
        <taxon>Bacteria</taxon>
        <taxon>Bacillati</taxon>
        <taxon>Bacillota</taxon>
        <taxon>Bacilli</taxon>
        <taxon>Bacillales</taxon>
        <taxon>Paenibacillaceae</taxon>
        <taxon>Paenibacillus</taxon>
    </lineage>
</organism>
<dbReference type="Pfam" id="PF07441">
    <property type="entry name" value="BofA"/>
    <property type="match status" value="1"/>
</dbReference>
<feature type="transmembrane region" description="Helical" evidence="1">
    <location>
        <begin position="33"/>
        <end position="53"/>
    </location>
</feature>
<keyword evidence="3" id="KW-1185">Reference proteome</keyword>
<dbReference type="AlphaFoldDB" id="A0A328TV62"/>
<name>A0A328TV62_9BACL</name>
<feature type="transmembrane region" description="Helical" evidence="1">
    <location>
        <begin position="65"/>
        <end position="86"/>
    </location>
</feature>
<gene>
    <name evidence="2" type="ORF">DL346_27775</name>
</gene>
<evidence type="ECO:0000256" key="1">
    <source>
        <dbReference type="SAM" id="Phobius"/>
    </source>
</evidence>
<dbReference type="InterPro" id="IPR010001">
    <property type="entry name" value="BofA"/>
</dbReference>
<sequence>MKTIWMVSLVVSSLLLVGVILRNRLSLQWVRRFALHLIAAALTLYMLNYSGLITGMEVPINPATIGTAVLLGVPGIALIVGLQMTLF</sequence>
<dbReference type="OrthoDB" id="2659295at2"/>
<evidence type="ECO:0000313" key="2">
    <source>
        <dbReference type="EMBL" id="RAP73492.1"/>
    </source>
</evidence>
<dbReference type="EMBL" id="QLUW01000007">
    <property type="protein sequence ID" value="RAP73492.1"/>
    <property type="molecule type" value="Genomic_DNA"/>
</dbReference>
<comment type="caution">
    <text evidence="2">The sequence shown here is derived from an EMBL/GenBank/DDBJ whole genome shotgun (WGS) entry which is preliminary data.</text>
</comment>
<keyword evidence="1" id="KW-0472">Membrane</keyword>
<accession>A0A328TV62</accession>
<feature type="transmembrane region" description="Helical" evidence="1">
    <location>
        <begin position="6"/>
        <end position="21"/>
    </location>
</feature>
<dbReference type="Proteomes" id="UP000249260">
    <property type="component" value="Unassembled WGS sequence"/>
</dbReference>
<reference evidence="2 3" key="1">
    <citation type="submission" date="2018-06" db="EMBL/GenBank/DDBJ databases">
        <title>Paenibacillus montanisoli sp. nov., isolated from mountain area soil.</title>
        <authorList>
            <person name="Wu M."/>
        </authorList>
    </citation>
    <scope>NUCLEOTIDE SEQUENCE [LARGE SCALE GENOMIC DNA]</scope>
    <source>
        <strain evidence="2 3">RA17</strain>
    </source>
</reference>
<dbReference type="RefSeq" id="WP_112885635.1">
    <property type="nucleotide sequence ID" value="NZ_QLUW01000007.1"/>
</dbReference>
<keyword evidence="1" id="KW-0812">Transmembrane</keyword>
<protein>
    <submittedName>
        <fullName evidence="2">Pro-sigmaK processing inhibitor BofA</fullName>
    </submittedName>
</protein>